<gene>
    <name evidence="2" type="ORF">ASPBRDRAFT_678777</name>
</gene>
<keyword evidence="3" id="KW-1185">Reference proteome</keyword>
<dbReference type="OMA" id="QSTSEWM"/>
<dbReference type="AlphaFoldDB" id="A0A1L9UEN9"/>
<protein>
    <submittedName>
        <fullName evidence="2">Uncharacterized protein</fullName>
    </submittedName>
</protein>
<dbReference type="RefSeq" id="XP_067477367.1">
    <property type="nucleotide sequence ID" value="XM_067628970.1"/>
</dbReference>
<name>A0A1L9UEN9_ASPBC</name>
<dbReference type="Proteomes" id="UP000184499">
    <property type="component" value="Unassembled WGS sequence"/>
</dbReference>
<proteinExistence type="predicted"/>
<reference evidence="3" key="1">
    <citation type="journal article" date="2017" name="Genome Biol.">
        <title>Comparative genomics reveals high biological diversity and specific adaptations in the industrially and medically important fungal genus Aspergillus.</title>
        <authorList>
            <person name="de Vries R.P."/>
            <person name="Riley R."/>
            <person name="Wiebenga A."/>
            <person name="Aguilar-Osorio G."/>
            <person name="Amillis S."/>
            <person name="Uchima C.A."/>
            <person name="Anderluh G."/>
            <person name="Asadollahi M."/>
            <person name="Askin M."/>
            <person name="Barry K."/>
            <person name="Battaglia E."/>
            <person name="Bayram O."/>
            <person name="Benocci T."/>
            <person name="Braus-Stromeyer S.A."/>
            <person name="Caldana C."/>
            <person name="Canovas D."/>
            <person name="Cerqueira G.C."/>
            <person name="Chen F."/>
            <person name="Chen W."/>
            <person name="Choi C."/>
            <person name="Clum A."/>
            <person name="Dos Santos R.A."/>
            <person name="Damasio A.R."/>
            <person name="Diallinas G."/>
            <person name="Emri T."/>
            <person name="Fekete E."/>
            <person name="Flipphi M."/>
            <person name="Freyberg S."/>
            <person name="Gallo A."/>
            <person name="Gournas C."/>
            <person name="Habgood R."/>
            <person name="Hainaut M."/>
            <person name="Harispe M.L."/>
            <person name="Henrissat B."/>
            <person name="Hilden K.S."/>
            <person name="Hope R."/>
            <person name="Hossain A."/>
            <person name="Karabika E."/>
            <person name="Karaffa L."/>
            <person name="Karanyi Z."/>
            <person name="Krasevec N."/>
            <person name="Kuo A."/>
            <person name="Kusch H."/>
            <person name="LaButti K."/>
            <person name="Lagendijk E.L."/>
            <person name="Lapidus A."/>
            <person name="Levasseur A."/>
            <person name="Lindquist E."/>
            <person name="Lipzen A."/>
            <person name="Logrieco A.F."/>
            <person name="MacCabe A."/>
            <person name="Maekelae M.R."/>
            <person name="Malavazi I."/>
            <person name="Melin P."/>
            <person name="Meyer V."/>
            <person name="Mielnichuk N."/>
            <person name="Miskei M."/>
            <person name="Molnar A.P."/>
            <person name="Mule G."/>
            <person name="Ngan C.Y."/>
            <person name="Orejas M."/>
            <person name="Orosz E."/>
            <person name="Ouedraogo J.P."/>
            <person name="Overkamp K.M."/>
            <person name="Park H.-S."/>
            <person name="Perrone G."/>
            <person name="Piumi F."/>
            <person name="Punt P.J."/>
            <person name="Ram A.F."/>
            <person name="Ramon A."/>
            <person name="Rauscher S."/>
            <person name="Record E."/>
            <person name="Riano-Pachon D.M."/>
            <person name="Robert V."/>
            <person name="Roehrig J."/>
            <person name="Ruller R."/>
            <person name="Salamov A."/>
            <person name="Salih N.S."/>
            <person name="Samson R.A."/>
            <person name="Sandor E."/>
            <person name="Sanguinetti M."/>
            <person name="Schuetze T."/>
            <person name="Sepcic K."/>
            <person name="Shelest E."/>
            <person name="Sherlock G."/>
            <person name="Sophianopoulou V."/>
            <person name="Squina F.M."/>
            <person name="Sun H."/>
            <person name="Susca A."/>
            <person name="Todd R.B."/>
            <person name="Tsang A."/>
            <person name="Unkles S.E."/>
            <person name="van de Wiele N."/>
            <person name="van Rossen-Uffink D."/>
            <person name="Oliveira J.V."/>
            <person name="Vesth T.C."/>
            <person name="Visser J."/>
            <person name="Yu J.-H."/>
            <person name="Zhou M."/>
            <person name="Andersen M.R."/>
            <person name="Archer D.B."/>
            <person name="Baker S.E."/>
            <person name="Benoit I."/>
            <person name="Brakhage A.A."/>
            <person name="Braus G.H."/>
            <person name="Fischer R."/>
            <person name="Frisvad J.C."/>
            <person name="Goldman G.H."/>
            <person name="Houbraken J."/>
            <person name="Oakley B."/>
            <person name="Pocsi I."/>
            <person name="Scazzocchio C."/>
            <person name="Seiboth B."/>
            <person name="vanKuyk P.A."/>
            <person name="Wortman J."/>
            <person name="Dyer P.S."/>
            <person name="Grigoriev I.V."/>
        </authorList>
    </citation>
    <scope>NUCLEOTIDE SEQUENCE [LARGE SCALE GENOMIC DNA]</scope>
    <source>
        <strain evidence="3">CBS 101740 / IMI 381727 / IBT 21946</strain>
    </source>
</reference>
<dbReference type="OrthoDB" id="76567at2759"/>
<feature type="region of interest" description="Disordered" evidence="1">
    <location>
        <begin position="1"/>
        <end position="23"/>
    </location>
</feature>
<evidence type="ECO:0000313" key="2">
    <source>
        <dbReference type="EMBL" id="OJJ70118.1"/>
    </source>
</evidence>
<dbReference type="STRING" id="767769.A0A1L9UEN9"/>
<dbReference type="GeneID" id="93581458"/>
<dbReference type="VEuPathDB" id="FungiDB:ASPBRDRAFT_678777"/>
<accession>A0A1L9UEN9</accession>
<organism evidence="2 3">
    <name type="scientific">Aspergillus brasiliensis (strain CBS 101740 / IMI 381727 / IBT 21946)</name>
    <dbReference type="NCBI Taxonomy" id="767769"/>
    <lineage>
        <taxon>Eukaryota</taxon>
        <taxon>Fungi</taxon>
        <taxon>Dikarya</taxon>
        <taxon>Ascomycota</taxon>
        <taxon>Pezizomycotina</taxon>
        <taxon>Eurotiomycetes</taxon>
        <taxon>Eurotiomycetidae</taxon>
        <taxon>Eurotiales</taxon>
        <taxon>Aspergillaceae</taxon>
        <taxon>Aspergillus</taxon>
        <taxon>Aspergillus subgen. Circumdati</taxon>
    </lineage>
</organism>
<evidence type="ECO:0000313" key="3">
    <source>
        <dbReference type="Proteomes" id="UP000184499"/>
    </source>
</evidence>
<dbReference type="EMBL" id="KV878687">
    <property type="protein sequence ID" value="OJJ70118.1"/>
    <property type="molecule type" value="Genomic_DNA"/>
</dbReference>
<feature type="compositionally biased region" description="Polar residues" evidence="1">
    <location>
        <begin position="1"/>
        <end position="12"/>
    </location>
</feature>
<sequence length="289" mass="33625">MAASDVKNTGSDRGTAPTRRGFLEDLMDPTCPIPIYAYRGREQFLEDFQHALDTYQSTSEWMLLTGVTEEIFRDEFLESEESPFSRLRSYDKEGQILLLRMTVSREHEAAASEFDHLLKNATERQGLRLKSYGGYHGMEEGGMVPDRAWRPLRVPRDRSAEWPSAVLEVSYSETRKKLMGDIPHWFYASSGDVKLVLTIDIDRHAPKVIIEQWVHDEDSRRRRVQVVNISRMKDRVVVTGAPLEISFERLFLCAPSTPYESKIRIREEPLREFADSIWEEQGYKEIERF</sequence>
<evidence type="ECO:0000256" key="1">
    <source>
        <dbReference type="SAM" id="MobiDB-lite"/>
    </source>
</evidence>